<comment type="caution">
    <text evidence="1">The sequence shown here is derived from an EMBL/GenBank/DDBJ whole genome shotgun (WGS) entry which is preliminary data.</text>
</comment>
<proteinExistence type="predicted"/>
<dbReference type="AlphaFoldDB" id="A0A2P7YC00"/>
<name>A0A2P7YC00_9PEZI</name>
<keyword evidence="2" id="KW-1185">Reference proteome</keyword>
<evidence type="ECO:0000313" key="1">
    <source>
        <dbReference type="EMBL" id="PSK33499.1"/>
    </source>
</evidence>
<accession>A0A2P7YC00</accession>
<dbReference type="Proteomes" id="UP000243723">
    <property type="component" value="Unassembled WGS sequence"/>
</dbReference>
<organism evidence="1 2">
    <name type="scientific">Elsinoe australis</name>
    <dbReference type="NCBI Taxonomy" id="40998"/>
    <lineage>
        <taxon>Eukaryota</taxon>
        <taxon>Fungi</taxon>
        <taxon>Dikarya</taxon>
        <taxon>Ascomycota</taxon>
        <taxon>Pezizomycotina</taxon>
        <taxon>Dothideomycetes</taxon>
        <taxon>Dothideomycetidae</taxon>
        <taxon>Myriangiales</taxon>
        <taxon>Elsinoaceae</taxon>
        <taxon>Elsinoe</taxon>
    </lineage>
</organism>
<sequence>MADRQAPGPEAGPTTHDNEAFIFENAQTVEYQVSSQRVASQIFNGPVHMNSSSVISSLTGLFSFVWFTGPTDLPEQTQPPYESQDPVAHKRQRWMTDICFAEYDSRRHYVAPRESKTCDWLLQMSEFQD</sequence>
<dbReference type="EMBL" id="NHZQ01000448">
    <property type="protein sequence ID" value="PSK33499.1"/>
    <property type="molecule type" value="Genomic_DNA"/>
</dbReference>
<protein>
    <submittedName>
        <fullName evidence="1">Uncharacterized protein</fullName>
    </submittedName>
</protein>
<gene>
    <name evidence="1" type="ORF">B9Z65_7386</name>
</gene>
<evidence type="ECO:0000313" key="2">
    <source>
        <dbReference type="Proteomes" id="UP000243723"/>
    </source>
</evidence>
<reference evidence="1 2" key="1">
    <citation type="submission" date="2017-05" db="EMBL/GenBank/DDBJ databases">
        <title>Draft genome sequence of Elsinoe australis.</title>
        <authorList>
            <person name="Cheng Q."/>
        </authorList>
    </citation>
    <scope>NUCLEOTIDE SEQUENCE [LARGE SCALE GENOMIC DNA]</scope>
    <source>
        <strain evidence="1 2">NL1</strain>
    </source>
</reference>